<name>A0A2S9QRZ6_9MICO</name>
<dbReference type="RefSeq" id="WP_105804045.1">
    <property type="nucleotide sequence ID" value="NZ_MWZD01000012.1"/>
</dbReference>
<sequence>MTAPTQTPPPSPAAAPRSAATTAIVTATAVAGGIALLAVGVSTTVQHFAPAVVSEDMIGVGLVPAQSEYGFFESVDGVRGLEISAAVSSFRIEAGDQEDAELTVEGSDFADQWSMYRDGDELVVEAPELGAGAVTGGCLFGCSPNSGAGEVTLTLPRELLESGRLEADISLAGGELRGEGSFRELGIDVDAGSLEFTGSARTLDLGLSVGEARVELADVDEAEIDVQTGDATLKLTGTAPRSVELNAEMGAVSLQLPEGGYRVDQAGTLGAIDNQLTEDPKSSQVVRVRGTAAEITLR</sequence>
<keyword evidence="3" id="KW-1185">Reference proteome</keyword>
<reference evidence="2 3" key="1">
    <citation type="journal article" date="2017" name="New Microbes New Infect">
        <title>Genome sequence of 'Leucobacter massiliensis' sp. nov. isolated from human pharynx after travel to the 2014 Hajj.</title>
        <authorList>
            <person name="Leangapichart T."/>
            <person name="Gautret P."/>
            <person name="Nguyen T.T."/>
            <person name="Armstrong N."/>
            <person name="Rolain J.M."/>
        </authorList>
    </citation>
    <scope>NUCLEOTIDE SEQUENCE [LARGE SCALE GENOMIC DNA]</scope>
    <source>
        <strain evidence="2 3">122RC15</strain>
    </source>
</reference>
<evidence type="ECO:0000313" key="2">
    <source>
        <dbReference type="EMBL" id="PRI12342.1"/>
    </source>
</evidence>
<protein>
    <recommendedName>
        <fullName evidence="1">DUF4097 domain-containing protein</fullName>
    </recommendedName>
</protein>
<dbReference type="AlphaFoldDB" id="A0A2S9QRZ6"/>
<dbReference type="EMBL" id="MWZD01000012">
    <property type="protein sequence ID" value="PRI12342.1"/>
    <property type="molecule type" value="Genomic_DNA"/>
</dbReference>
<organism evidence="2 3">
    <name type="scientific">Leucobacter massiliensis</name>
    <dbReference type="NCBI Taxonomy" id="1686285"/>
    <lineage>
        <taxon>Bacteria</taxon>
        <taxon>Bacillati</taxon>
        <taxon>Actinomycetota</taxon>
        <taxon>Actinomycetes</taxon>
        <taxon>Micrococcales</taxon>
        <taxon>Microbacteriaceae</taxon>
        <taxon>Leucobacter</taxon>
    </lineage>
</organism>
<gene>
    <name evidence="2" type="ORF">B4915_01290</name>
</gene>
<comment type="caution">
    <text evidence="2">The sequence shown here is derived from an EMBL/GenBank/DDBJ whole genome shotgun (WGS) entry which is preliminary data.</text>
</comment>
<dbReference type="Proteomes" id="UP000238650">
    <property type="component" value="Unassembled WGS sequence"/>
</dbReference>
<dbReference type="OrthoDB" id="4989486at2"/>
<evidence type="ECO:0000313" key="3">
    <source>
        <dbReference type="Proteomes" id="UP000238650"/>
    </source>
</evidence>
<accession>A0A2S9QRZ6</accession>
<evidence type="ECO:0000259" key="1">
    <source>
        <dbReference type="Pfam" id="PF13349"/>
    </source>
</evidence>
<feature type="domain" description="DUF4097" evidence="1">
    <location>
        <begin position="81"/>
        <end position="255"/>
    </location>
</feature>
<dbReference type="Pfam" id="PF13349">
    <property type="entry name" value="DUF4097"/>
    <property type="match status" value="1"/>
</dbReference>
<proteinExistence type="predicted"/>
<dbReference type="InterPro" id="IPR025164">
    <property type="entry name" value="Toastrack_DUF4097"/>
</dbReference>